<dbReference type="RefSeq" id="WP_186995000.1">
    <property type="nucleotide sequence ID" value="NZ_JACOQG010000013.1"/>
</dbReference>
<evidence type="ECO:0000256" key="1">
    <source>
        <dbReference type="SAM" id="Phobius"/>
    </source>
</evidence>
<dbReference type="Proteomes" id="UP000649826">
    <property type="component" value="Unassembled WGS sequence"/>
</dbReference>
<keyword evidence="3" id="KW-1185">Reference proteome</keyword>
<reference evidence="2 3" key="1">
    <citation type="submission" date="2020-08" db="EMBL/GenBank/DDBJ databases">
        <title>Genome public.</title>
        <authorList>
            <person name="Liu C."/>
            <person name="Sun Q."/>
        </authorList>
    </citation>
    <scope>NUCLEOTIDE SEQUENCE [LARGE SCALE GENOMIC DNA]</scope>
    <source>
        <strain evidence="2 3">M29</strain>
    </source>
</reference>
<gene>
    <name evidence="2" type="ORF">H8Z82_09710</name>
</gene>
<proteinExistence type="predicted"/>
<protein>
    <submittedName>
        <fullName evidence="2">Uncharacterized protein</fullName>
    </submittedName>
</protein>
<comment type="caution">
    <text evidence="2">The sequence shown here is derived from an EMBL/GenBank/DDBJ whole genome shotgun (WGS) entry which is preliminary data.</text>
</comment>
<feature type="transmembrane region" description="Helical" evidence="1">
    <location>
        <begin position="12"/>
        <end position="33"/>
    </location>
</feature>
<organism evidence="2 3">
    <name type="scientific">Blautia difficilis</name>
    <dbReference type="NCBI Taxonomy" id="2763027"/>
    <lineage>
        <taxon>Bacteria</taxon>
        <taxon>Bacillati</taxon>
        <taxon>Bacillota</taxon>
        <taxon>Clostridia</taxon>
        <taxon>Lachnospirales</taxon>
        <taxon>Lachnospiraceae</taxon>
        <taxon>Blautia</taxon>
    </lineage>
</organism>
<keyword evidence="1" id="KW-0812">Transmembrane</keyword>
<keyword evidence="1" id="KW-1133">Transmembrane helix</keyword>
<dbReference type="EMBL" id="JACOQG010000013">
    <property type="protein sequence ID" value="MBC5779936.1"/>
    <property type="molecule type" value="Genomic_DNA"/>
</dbReference>
<evidence type="ECO:0000313" key="2">
    <source>
        <dbReference type="EMBL" id="MBC5779936.1"/>
    </source>
</evidence>
<name>A0ABR7IIU1_9FIRM</name>
<evidence type="ECO:0000313" key="3">
    <source>
        <dbReference type="Proteomes" id="UP000649826"/>
    </source>
</evidence>
<accession>A0ABR7IIU1</accession>
<sequence length="164" mass="18503">MNKRRTVFLSSGLPSMFVIFSILCMVILSLLALGTSRQDLQTSQLSLDQTTAYYKACSAATAQYTEITEYIQKTAESASDREHYLSQMKNLEKNFKNTVWSRQSETFSLTLDYSDALALYVEAKAEYAGASTLPDFKIITWKTISTGTWTPDTRQPVYNKGESK</sequence>
<keyword evidence="1" id="KW-0472">Membrane</keyword>